<dbReference type="GO" id="GO:0030527">
    <property type="term" value="F:structural constituent of chromatin"/>
    <property type="evidence" value="ECO:0007669"/>
    <property type="project" value="InterPro"/>
</dbReference>
<dbReference type="Pfam" id="PF00216">
    <property type="entry name" value="Bac_DNA_binding"/>
    <property type="match status" value="1"/>
</dbReference>
<dbReference type="GO" id="GO:0003677">
    <property type="term" value="F:DNA binding"/>
    <property type="evidence" value="ECO:0007669"/>
    <property type="project" value="UniProtKB-KW"/>
</dbReference>
<organism evidence="9 10">
    <name type="scientific">Candidatus Desulfatibia vada</name>
    <dbReference type="NCBI Taxonomy" id="2841696"/>
    <lineage>
        <taxon>Bacteria</taxon>
        <taxon>Pseudomonadati</taxon>
        <taxon>Thermodesulfobacteriota</taxon>
        <taxon>Desulfobacteria</taxon>
        <taxon>Desulfobacterales</taxon>
        <taxon>Desulfobacterales incertae sedis</taxon>
        <taxon>Candidatus Desulfatibia</taxon>
    </lineage>
</organism>
<dbReference type="InterPro" id="IPR005684">
    <property type="entry name" value="IHF_alpha"/>
</dbReference>
<dbReference type="PANTHER" id="PTHR33175">
    <property type="entry name" value="DNA-BINDING PROTEIN HU"/>
    <property type="match status" value="1"/>
</dbReference>
<keyword evidence="3" id="KW-0810">Translation regulation</keyword>
<protein>
    <recommendedName>
        <fullName evidence="2">Integration host factor subunit alpha</fullName>
    </recommendedName>
</protein>
<evidence type="ECO:0000256" key="7">
    <source>
        <dbReference type="ARBA" id="ARBA00023172"/>
    </source>
</evidence>
<name>A0A8J6NXW6_9BACT</name>
<dbReference type="PRINTS" id="PR01727">
    <property type="entry name" value="DNABINDINGHU"/>
</dbReference>
<dbReference type="Gene3D" id="4.10.520.10">
    <property type="entry name" value="IHF-like DNA-binding proteins"/>
    <property type="match status" value="1"/>
</dbReference>
<evidence type="ECO:0000313" key="10">
    <source>
        <dbReference type="Proteomes" id="UP000605201"/>
    </source>
</evidence>
<evidence type="ECO:0000256" key="2">
    <source>
        <dbReference type="ARBA" id="ARBA00018329"/>
    </source>
</evidence>
<sequence>MALTKANLMDSVSREMTFPRSYSTRLVESLLEIIKQTLESGEDVLITGFGKLCVKDKGKRNGWNPQTGEELVLRERKIVRFKYSWVLRDKMNEKV</sequence>
<dbReference type="AlphaFoldDB" id="A0A8J6NXW6"/>
<evidence type="ECO:0000313" key="9">
    <source>
        <dbReference type="EMBL" id="MBC8430533.1"/>
    </source>
</evidence>
<dbReference type="InterPro" id="IPR020816">
    <property type="entry name" value="Histone-like_DNA-bd_CS"/>
</dbReference>
<keyword evidence="4" id="KW-0805">Transcription regulation</keyword>
<dbReference type="SMART" id="SM00411">
    <property type="entry name" value="BHL"/>
    <property type="match status" value="1"/>
</dbReference>
<dbReference type="GO" id="GO:0006417">
    <property type="term" value="P:regulation of translation"/>
    <property type="evidence" value="ECO:0007669"/>
    <property type="project" value="UniProtKB-KW"/>
</dbReference>
<accession>A0A8J6NXW6</accession>
<evidence type="ECO:0000256" key="8">
    <source>
        <dbReference type="RuleBase" id="RU003939"/>
    </source>
</evidence>
<evidence type="ECO:0000256" key="1">
    <source>
        <dbReference type="ARBA" id="ARBA00010529"/>
    </source>
</evidence>
<reference evidence="9 10" key="1">
    <citation type="submission" date="2020-08" db="EMBL/GenBank/DDBJ databases">
        <title>Bridging the membrane lipid divide: bacteria of the FCB group superphylum have the potential to synthesize archaeal ether lipids.</title>
        <authorList>
            <person name="Villanueva L."/>
            <person name="Von Meijenfeldt F.A.B."/>
            <person name="Westbye A.B."/>
            <person name="Yadav S."/>
            <person name="Hopmans E.C."/>
            <person name="Dutilh B.E."/>
            <person name="Sinninghe Damste J.S."/>
        </authorList>
    </citation>
    <scope>NUCLEOTIDE SEQUENCE [LARGE SCALE GENOMIC DNA]</scope>
    <source>
        <strain evidence="9">NIOZ-UU17</strain>
    </source>
</reference>
<keyword evidence="7" id="KW-0233">DNA recombination</keyword>
<proteinExistence type="inferred from homology"/>
<dbReference type="EMBL" id="JACNIG010000052">
    <property type="protein sequence ID" value="MBC8430533.1"/>
    <property type="molecule type" value="Genomic_DNA"/>
</dbReference>
<dbReference type="PANTHER" id="PTHR33175:SF2">
    <property type="entry name" value="INTEGRATION HOST FACTOR SUBUNIT ALPHA"/>
    <property type="match status" value="1"/>
</dbReference>
<dbReference type="GO" id="GO:0006310">
    <property type="term" value="P:DNA recombination"/>
    <property type="evidence" value="ECO:0007669"/>
    <property type="project" value="UniProtKB-KW"/>
</dbReference>
<dbReference type="GO" id="GO:0005829">
    <property type="term" value="C:cytosol"/>
    <property type="evidence" value="ECO:0007669"/>
    <property type="project" value="TreeGrafter"/>
</dbReference>
<evidence type="ECO:0000256" key="5">
    <source>
        <dbReference type="ARBA" id="ARBA00023125"/>
    </source>
</evidence>
<evidence type="ECO:0000256" key="3">
    <source>
        <dbReference type="ARBA" id="ARBA00022845"/>
    </source>
</evidence>
<dbReference type="Proteomes" id="UP000605201">
    <property type="component" value="Unassembled WGS sequence"/>
</dbReference>
<dbReference type="InterPro" id="IPR000119">
    <property type="entry name" value="Hist_DNA-bd"/>
</dbReference>
<dbReference type="GO" id="GO:0006355">
    <property type="term" value="P:regulation of DNA-templated transcription"/>
    <property type="evidence" value="ECO:0007669"/>
    <property type="project" value="InterPro"/>
</dbReference>
<dbReference type="CDD" id="cd13835">
    <property type="entry name" value="IHF_A"/>
    <property type="match status" value="1"/>
</dbReference>
<gene>
    <name evidence="9" type="ORF">H8D96_01310</name>
</gene>
<dbReference type="PROSITE" id="PS00045">
    <property type="entry name" value="HISTONE_LIKE"/>
    <property type="match status" value="1"/>
</dbReference>
<evidence type="ECO:0000256" key="6">
    <source>
        <dbReference type="ARBA" id="ARBA00023163"/>
    </source>
</evidence>
<dbReference type="InterPro" id="IPR010992">
    <property type="entry name" value="IHF-like_DNA-bd_dom_sf"/>
</dbReference>
<keyword evidence="5" id="KW-0238">DNA-binding</keyword>
<evidence type="ECO:0000256" key="4">
    <source>
        <dbReference type="ARBA" id="ARBA00023015"/>
    </source>
</evidence>
<comment type="similarity">
    <text evidence="1 8">Belongs to the bacterial histone-like protein family.</text>
</comment>
<dbReference type="SUPFAM" id="SSF47729">
    <property type="entry name" value="IHF-like DNA-binding proteins"/>
    <property type="match status" value="1"/>
</dbReference>
<comment type="caution">
    <text evidence="9">The sequence shown here is derived from an EMBL/GenBank/DDBJ whole genome shotgun (WGS) entry which is preliminary data.</text>
</comment>
<keyword evidence="6" id="KW-0804">Transcription</keyword>
<dbReference type="GO" id="GO:0009893">
    <property type="term" value="P:positive regulation of metabolic process"/>
    <property type="evidence" value="ECO:0007669"/>
    <property type="project" value="UniProtKB-ARBA"/>
</dbReference>